<dbReference type="WBParaSite" id="HPLM_0000409801-mRNA-1">
    <property type="protein sequence ID" value="HPLM_0000409801-mRNA-1"/>
    <property type="gene ID" value="HPLM_0000409801"/>
</dbReference>
<accession>A0A0N4W2W3</accession>
<protein>
    <submittedName>
        <fullName evidence="4">C2 domain-containing protein</fullName>
    </submittedName>
</protein>
<name>A0A0N4W2W3_HAEPC</name>
<dbReference type="InterPro" id="IPR035892">
    <property type="entry name" value="C2_domain_sf"/>
</dbReference>
<evidence type="ECO:0000313" key="4">
    <source>
        <dbReference type="WBParaSite" id="HPLM_0000409801-mRNA-1"/>
    </source>
</evidence>
<proteinExistence type="predicted"/>
<keyword evidence="3" id="KW-1185">Reference proteome</keyword>
<dbReference type="SUPFAM" id="SSF49562">
    <property type="entry name" value="C2 domain (Calcium/lipid-binding domain, CaLB)"/>
    <property type="match status" value="1"/>
</dbReference>
<dbReference type="InterPro" id="IPR000008">
    <property type="entry name" value="C2_dom"/>
</dbReference>
<evidence type="ECO:0000259" key="1">
    <source>
        <dbReference type="Pfam" id="PF00168"/>
    </source>
</evidence>
<feature type="domain" description="C2" evidence="1">
    <location>
        <begin position="40"/>
        <end position="88"/>
    </location>
</feature>
<dbReference type="EMBL" id="UZAF01016173">
    <property type="protein sequence ID" value="VDO22381.1"/>
    <property type="molecule type" value="Genomic_DNA"/>
</dbReference>
<gene>
    <name evidence="2" type="ORF">HPLM_LOCUS4090</name>
</gene>
<sequence>MRRGRVGRWSITFHPGVGPVPNTRTPGGWQPYSAIINGRFKLQPGDRDRRLSIEVWDWDRTSRNDFMGSLSFGISELLVESASGWFKLLSAEEGEYYNINIPPEYEEELEKARRRIEDLKVGLSPAFESTRSEKPFTLALRGGAGGFLQFAIEIRLDVRTNLKKVWKAIDCDVGFVVVAEDDAALNAKNASDVEWTTFGERSRFWVGVNEAVVVVG</sequence>
<evidence type="ECO:0000313" key="2">
    <source>
        <dbReference type="EMBL" id="VDO22381.1"/>
    </source>
</evidence>
<dbReference type="AlphaFoldDB" id="A0A0N4W2W3"/>
<dbReference type="Pfam" id="PF00168">
    <property type="entry name" value="C2"/>
    <property type="match status" value="1"/>
</dbReference>
<dbReference type="OrthoDB" id="63267at2759"/>
<dbReference type="Proteomes" id="UP000268014">
    <property type="component" value="Unassembled WGS sequence"/>
</dbReference>
<dbReference type="STRING" id="6290.A0A0N4W2W3"/>
<organism evidence="4">
    <name type="scientific">Haemonchus placei</name>
    <name type="common">Barber's pole worm</name>
    <dbReference type="NCBI Taxonomy" id="6290"/>
    <lineage>
        <taxon>Eukaryota</taxon>
        <taxon>Metazoa</taxon>
        <taxon>Ecdysozoa</taxon>
        <taxon>Nematoda</taxon>
        <taxon>Chromadorea</taxon>
        <taxon>Rhabditida</taxon>
        <taxon>Rhabditina</taxon>
        <taxon>Rhabditomorpha</taxon>
        <taxon>Strongyloidea</taxon>
        <taxon>Trichostrongylidae</taxon>
        <taxon>Haemonchus</taxon>
    </lineage>
</organism>
<reference evidence="2 3" key="2">
    <citation type="submission" date="2018-11" db="EMBL/GenBank/DDBJ databases">
        <authorList>
            <consortium name="Pathogen Informatics"/>
        </authorList>
    </citation>
    <scope>NUCLEOTIDE SEQUENCE [LARGE SCALE GENOMIC DNA]</scope>
    <source>
        <strain evidence="2 3">MHpl1</strain>
    </source>
</reference>
<evidence type="ECO:0000313" key="3">
    <source>
        <dbReference type="Proteomes" id="UP000268014"/>
    </source>
</evidence>
<reference evidence="4" key="1">
    <citation type="submission" date="2017-02" db="UniProtKB">
        <authorList>
            <consortium name="WormBaseParasite"/>
        </authorList>
    </citation>
    <scope>IDENTIFICATION</scope>
</reference>
<dbReference type="Gene3D" id="2.60.40.150">
    <property type="entry name" value="C2 domain"/>
    <property type="match status" value="1"/>
</dbReference>